<keyword evidence="13" id="KW-1185">Reference proteome</keyword>
<dbReference type="Pfam" id="PF02167">
    <property type="entry name" value="Cytochrom_C1"/>
    <property type="match status" value="2"/>
</dbReference>
<feature type="binding site" description="covalent" evidence="8">
    <location>
        <position position="58"/>
    </location>
    <ligand>
        <name>heme c</name>
        <dbReference type="ChEBI" id="CHEBI:61717"/>
    </ligand>
</feature>
<comment type="caution">
    <text evidence="12">The sequence shown here is derived from an EMBL/GenBank/DDBJ whole genome shotgun (WGS) entry which is preliminary data.</text>
</comment>
<feature type="signal peptide" evidence="10">
    <location>
        <begin position="1"/>
        <end position="23"/>
    </location>
</feature>
<dbReference type="AlphaFoldDB" id="A0A853IRC0"/>
<dbReference type="SUPFAM" id="SSF46626">
    <property type="entry name" value="Cytochrome c"/>
    <property type="match status" value="1"/>
</dbReference>
<dbReference type="PRINTS" id="PR00603">
    <property type="entry name" value="CYTOCHROMEC1"/>
</dbReference>
<name>A0A853IRC0_9BURK</name>
<dbReference type="InterPro" id="IPR036909">
    <property type="entry name" value="Cyt_c-like_dom_sf"/>
</dbReference>
<dbReference type="GO" id="GO:0016020">
    <property type="term" value="C:membrane"/>
    <property type="evidence" value="ECO:0007669"/>
    <property type="project" value="UniProtKB-SubCell"/>
</dbReference>
<comment type="subcellular location">
    <subcellularLocation>
        <location evidence="1">Membrane</location>
    </subcellularLocation>
</comment>
<feature type="binding site" description="covalent" evidence="8">
    <location>
        <position position="57"/>
    </location>
    <ligand>
        <name>heme c</name>
        <dbReference type="ChEBI" id="CHEBI:61717"/>
    </ligand>
</feature>
<evidence type="ECO:0000256" key="1">
    <source>
        <dbReference type="ARBA" id="ARBA00004370"/>
    </source>
</evidence>
<evidence type="ECO:0000256" key="6">
    <source>
        <dbReference type="ARBA" id="ARBA00023004"/>
    </source>
</evidence>
<evidence type="ECO:0000256" key="9">
    <source>
        <dbReference type="SAM" id="Phobius"/>
    </source>
</evidence>
<keyword evidence="7 9" id="KW-0472">Membrane</keyword>
<reference evidence="12 13" key="1">
    <citation type="submission" date="2020-07" db="EMBL/GenBank/DDBJ databases">
        <authorList>
            <person name="Maaloum M."/>
        </authorList>
    </citation>
    <scope>NUCLEOTIDE SEQUENCE [LARGE SCALE GENOMIC DNA]</scope>
    <source>
        <strain evidence="12 13">GCS-AN-3</strain>
    </source>
</reference>
<feature type="chain" id="PRO_5032800626" evidence="10">
    <location>
        <begin position="24"/>
        <end position="255"/>
    </location>
</feature>
<dbReference type="PANTHER" id="PTHR10266">
    <property type="entry name" value="CYTOCHROME C1"/>
    <property type="match status" value="1"/>
</dbReference>
<dbReference type="InterPro" id="IPR009056">
    <property type="entry name" value="Cyt_c-like_dom"/>
</dbReference>
<evidence type="ECO:0000256" key="8">
    <source>
        <dbReference type="PIRSR" id="PIRSR602326-1"/>
    </source>
</evidence>
<evidence type="ECO:0000313" key="13">
    <source>
        <dbReference type="Proteomes" id="UP000589716"/>
    </source>
</evidence>
<comment type="cofactor">
    <cofactor evidence="8">
        <name>heme c</name>
        <dbReference type="ChEBI" id="CHEBI:61717"/>
    </cofactor>
    <text evidence="8">Binds 1 heme c group covalently per subunit.</text>
</comment>
<evidence type="ECO:0000256" key="4">
    <source>
        <dbReference type="ARBA" id="ARBA00022723"/>
    </source>
</evidence>
<dbReference type="RefSeq" id="WP_180549903.1">
    <property type="nucleotide sequence ID" value="NZ_JACCKX010000001.1"/>
</dbReference>
<dbReference type="GO" id="GO:0020037">
    <property type="term" value="F:heme binding"/>
    <property type="evidence" value="ECO:0007669"/>
    <property type="project" value="InterPro"/>
</dbReference>
<evidence type="ECO:0000256" key="3">
    <source>
        <dbReference type="ARBA" id="ARBA00022692"/>
    </source>
</evidence>
<keyword evidence="4 8" id="KW-0479">Metal-binding</keyword>
<proteinExistence type="predicted"/>
<dbReference type="GO" id="GO:0009055">
    <property type="term" value="F:electron transfer activity"/>
    <property type="evidence" value="ECO:0007669"/>
    <property type="project" value="InterPro"/>
</dbReference>
<dbReference type="Proteomes" id="UP000589716">
    <property type="component" value="Unassembled WGS sequence"/>
</dbReference>
<feature type="transmembrane region" description="Helical" evidence="9">
    <location>
        <begin position="228"/>
        <end position="246"/>
    </location>
</feature>
<keyword evidence="10" id="KW-0732">Signal</keyword>
<keyword evidence="5 9" id="KW-1133">Transmembrane helix</keyword>
<evidence type="ECO:0000256" key="5">
    <source>
        <dbReference type="ARBA" id="ARBA00022989"/>
    </source>
</evidence>
<keyword evidence="6 8" id="KW-0408">Iron</keyword>
<keyword evidence="3 9" id="KW-0812">Transmembrane</keyword>
<protein>
    <submittedName>
        <fullName evidence="12">Cytochrome c1</fullName>
    </submittedName>
</protein>
<gene>
    <name evidence="12" type="ORF">H0I39_05980</name>
</gene>
<feature type="domain" description="Cytochrome c" evidence="11">
    <location>
        <begin position="41"/>
        <end position="221"/>
    </location>
</feature>
<evidence type="ECO:0000256" key="10">
    <source>
        <dbReference type="SAM" id="SignalP"/>
    </source>
</evidence>
<evidence type="ECO:0000256" key="2">
    <source>
        <dbReference type="ARBA" id="ARBA00022617"/>
    </source>
</evidence>
<dbReference type="PROSITE" id="PS51007">
    <property type="entry name" value="CYTC"/>
    <property type="match status" value="1"/>
</dbReference>
<dbReference type="EMBL" id="JACCKX010000001">
    <property type="protein sequence ID" value="NZA01425.1"/>
    <property type="molecule type" value="Genomic_DNA"/>
</dbReference>
<sequence length="255" mass="28585">MNVWKKLALGAALALGLITGAQAAAGGAAWDKAPGKVNDQGSLQNGAKIFVNYCLNCHSATFMRYNRLRDIGLTDQQIQDNLLFTSEKVGDMMKSAINPAQAKAWFGVNPPDLTLIARSRAGAGGSGADYIYTLFRTYYRDPIKPTGWDNLTFPNIAMPHPLWELQGERKPIFEVSQQHGHEVQHFTGRWEQVTPGTMSQQEYDKTVGDLVNFLQWMGEPAQNKRVSIGVWVLLFLLFFTFLAWRLNAAYWKDVK</sequence>
<feature type="binding site" description="covalent" evidence="8">
    <location>
        <position position="54"/>
    </location>
    <ligand>
        <name>heme c</name>
        <dbReference type="ChEBI" id="CHEBI:61717"/>
    </ligand>
</feature>
<accession>A0A853IRC0</accession>
<dbReference type="GO" id="GO:0046872">
    <property type="term" value="F:metal ion binding"/>
    <property type="evidence" value="ECO:0007669"/>
    <property type="project" value="UniProtKB-KW"/>
</dbReference>
<dbReference type="PANTHER" id="PTHR10266:SF3">
    <property type="entry name" value="CYTOCHROME C1, HEME PROTEIN, MITOCHONDRIAL"/>
    <property type="match status" value="1"/>
</dbReference>
<organism evidence="12 13">
    <name type="scientific">Ottowia beijingensis</name>
    <dbReference type="NCBI Taxonomy" id="1207057"/>
    <lineage>
        <taxon>Bacteria</taxon>
        <taxon>Pseudomonadati</taxon>
        <taxon>Pseudomonadota</taxon>
        <taxon>Betaproteobacteria</taxon>
        <taxon>Burkholderiales</taxon>
        <taxon>Comamonadaceae</taxon>
        <taxon>Ottowia</taxon>
    </lineage>
</organism>
<evidence type="ECO:0000313" key="12">
    <source>
        <dbReference type="EMBL" id="NZA01425.1"/>
    </source>
</evidence>
<evidence type="ECO:0000259" key="11">
    <source>
        <dbReference type="PROSITE" id="PS51007"/>
    </source>
</evidence>
<dbReference type="InterPro" id="IPR002326">
    <property type="entry name" value="Cyt_c1"/>
</dbReference>
<dbReference type="Gene3D" id="1.10.760.10">
    <property type="entry name" value="Cytochrome c-like domain"/>
    <property type="match status" value="1"/>
</dbReference>
<evidence type="ECO:0000256" key="7">
    <source>
        <dbReference type="ARBA" id="ARBA00023136"/>
    </source>
</evidence>
<keyword evidence="2 8" id="KW-0349">Heme</keyword>